<evidence type="ECO:0000313" key="3">
    <source>
        <dbReference type="EMBL" id="CCG00662.1"/>
    </source>
</evidence>
<reference evidence="3" key="2">
    <citation type="submission" date="2012-02" db="EMBL/GenBank/DDBJ databases">
        <authorList>
            <person name="Genoscope - CEA"/>
        </authorList>
    </citation>
    <scope>NUCLEOTIDE SEQUENCE</scope>
</reference>
<accession>H6RI01</accession>
<dbReference type="PRINTS" id="PR00081">
    <property type="entry name" value="GDHRDH"/>
</dbReference>
<evidence type="ECO:0000256" key="1">
    <source>
        <dbReference type="ARBA" id="ARBA00006484"/>
    </source>
</evidence>
<dbReference type="InterPro" id="IPR036291">
    <property type="entry name" value="NAD(P)-bd_dom_sf"/>
</dbReference>
<dbReference type="GO" id="GO:0016020">
    <property type="term" value="C:membrane"/>
    <property type="evidence" value="ECO:0007669"/>
    <property type="project" value="TreeGrafter"/>
</dbReference>
<dbReference type="GO" id="GO:0016491">
    <property type="term" value="F:oxidoreductase activity"/>
    <property type="evidence" value="ECO:0007669"/>
    <property type="project" value="UniProtKB-KW"/>
</dbReference>
<dbReference type="Pfam" id="PF00106">
    <property type="entry name" value="adh_short"/>
    <property type="match status" value="1"/>
</dbReference>
<reference evidence="3" key="1">
    <citation type="journal article" date="2012" name="Environ. Microbiol.">
        <title>Genomic content of uncultured Bacteroidetes from contrasting oceanic provinces in the North Atlantic Ocean.</title>
        <authorList>
            <person name="Gomez-Pereira P.R."/>
            <person name="Schuler M."/>
            <person name="Fuchs B.M."/>
            <person name="Bennke C."/>
            <person name="Teeling H."/>
            <person name="Waldmann J."/>
            <person name="Richter M."/>
            <person name="Barbe V."/>
            <person name="Bataille E."/>
            <person name="Glockner F.O."/>
            <person name="Amann R."/>
        </authorList>
    </citation>
    <scope>NUCLEOTIDE SEQUENCE</scope>
</reference>
<organism evidence="3">
    <name type="scientific">uncultured Flavobacteriia bacterium</name>
    <dbReference type="NCBI Taxonomy" id="212695"/>
    <lineage>
        <taxon>Bacteria</taxon>
        <taxon>Pseudomonadati</taxon>
        <taxon>Bacteroidota</taxon>
        <taxon>Flavobacteriia</taxon>
        <taxon>environmental samples</taxon>
    </lineage>
</organism>
<keyword evidence="2" id="KW-0560">Oxidoreductase</keyword>
<dbReference type="SUPFAM" id="SSF51735">
    <property type="entry name" value="NAD(P)-binding Rossmann-fold domains"/>
    <property type="match status" value="1"/>
</dbReference>
<dbReference type="EMBL" id="FO117615">
    <property type="protein sequence ID" value="CCG00662.1"/>
    <property type="molecule type" value="Genomic_DNA"/>
</dbReference>
<sequence>MKNAIVFGATSGIGKSLTEILVKEGYRVAITGRRLPLLEALKQKFPDQVLVKQNDIQDTQEVENVFSEIVSEFGTIDLIVQSSGVGFVNPKLEWSKEEQSINTNVLGVTKLYTLAYNLFRAQQFGHLVGITSIASIRGNRAAPVYFASKAYQKAYLESLYIKTKSIKSKLVFITEIRPGFVDTAMALGEAVFWMVPLEKAANQIYSAIKSKKRVAYISKRWQLIAWALKLAPAWLLKKTL</sequence>
<name>H6RI01_9BACT</name>
<dbReference type="AlphaFoldDB" id="H6RI01"/>
<comment type="similarity">
    <text evidence="1">Belongs to the short-chain dehydrogenases/reductases (SDR) family.</text>
</comment>
<dbReference type="InterPro" id="IPR002347">
    <property type="entry name" value="SDR_fam"/>
</dbReference>
<proteinExistence type="inferred from homology"/>
<dbReference type="PANTHER" id="PTHR44196:SF3">
    <property type="entry name" value="SHORT CHAIN DEHYDROGENASE FAMILY PROTEIN"/>
    <property type="match status" value="1"/>
</dbReference>
<protein>
    <submittedName>
        <fullName evidence="3">Short-chain dehydrogenase/reductase SDR</fullName>
    </submittedName>
</protein>
<gene>
    <name evidence="3" type="ORF">VIS_S3DMC60001</name>
</gene>
<dbReference type="PANTHER" id="PTHR44196">
    <property type="entry name" value="DEHYDROGENASE/REDUCTASE SDR FAMILY MEMBER 7B"/>
    <property type="match status" value="1"/>
</dbReference>
<dbReference type="Gene3D" id="3.40.50.720">
    <property type="entry name" value="NAD(P)-binding Rossmann-like Domain"/>
    <property type="match status" value="1"/>
</dbReference>
<evidence type="ECO:0000256" key="2">
    <source>
        <dbReference type="ARBA" id="ARBA00023002"/>
    </source>
</evidence>